<dbReference type="InterPro" id="IPR039751">
    <property type="entry name" value="HERPUD1/2"/>
</dbReference>
<feature type="region of interest" description="Disordered" evidence="1">
    <location>
        <begin position="444"/>
        <end position="484"/>
    </location>
</feature>
<feature type="region of interest" description="Disordered" evidence="1">
    <location>
        <begin position="703"/>
        <end position="778"/>
    </location>
</feature>
<dbReference type="EMBL" id="JXCE01000061">
    <property type="protein sequence ID" value="KPA42584.1"/>
    <property type="molecule type" value="Genomic_DNA"/>
</dbReference>
<feature type="region of interest" description="Disordered" evidence="1">
    <location>
        <begin position="371"/>
        <end position="394"/>
    </location>
</feature>
<feature type="compositionally biased region" description="Pro residues" evidence="1">
    <location>
        <begin position="183"/>
        <end position="192"/>
    </location>
</feature>
<evidence type="ECO:0000313" key="4">
    <source>
        <dbReference type="Proteomes" id="UP000037904"/>
    </source>
</evidence>
<keyword evidence="2" id="KW-0472">Membrane</keyword>
<evidence type="ECO:0000256" key="1">
    <source>
        <dbReference type="SAM" id="MobiDB-lite"/>
    </source>
</evidence>
<organism evidence="3 4">
    <name type="scientific">Fusarium langsethiae</name>
    <dbReference type="NCBI Taxonomy" id="179993"/>
    <lineage>
        <taxon>Eukaryota</taxon>
        <taxon>Fungi</taxon>
        <taxon>Dikarya</taxon>
        <taxon>Ascomycota</taxon>
        <taxon>Pezizomycotina</taxon>
        <taxon>Sordariomycetes</taxon>
        <taxon>Hypocreomycetidae</taxon>
        <taxon>Hypocreales</taxon>
        <taxon>Nectriaceae</taxon>
        <taxon>Fusarium</taxon>
    </lineage>
</organism>
<feature type="region of interest" description="Disordered" evidence="1">
    <location>
        <begin position="120"/>
        <end position="196"/>
    </location>
</feature>
<proteinExistence type="predicted"/>
<dbReference type="PANTHER" id="PTHR12943:SF27">
    <property type="entry name" value="HOMOCYSTEINE-INDUCED ENDOPLASMIC RETICULUM PROTEIN, ISOFORM A"/>
    <property type="match status" value="1"/>
</dbReference>
<feature type="compositionally biased region" description="Low complexity" evidence="1">
    <location>
        <begin position="498"/>
        <end position="522"/>
    </location>
</feature>
<keyword evidence="2" id="KW-1133">Transmembrane helix</keyword>
<evidence type="ECO:0000256" key="2">
    <source>
        <dbReference type="SAM" id="Phobius"/>
    </source>
</evidence>
<dbReference type="Gene3D" id="3.10.20.90">
    <property type="entry name" value="Phosphatidylinositol 3-kinase Catalytic Subunit, Chain A, domain 1"/>
    <property type="match status" value="1"/>
</dbReference>
<gene>
    <name evidence="3" type="ORF">FLAG1_04520</name>
</gene>
<comment type="caution">
    <text evidence="3">The sequence shown here is derived from an EMBL/GenBank/DDBJ whole genome shotgun (WGS) entry which is preliminary data.</text>
</comment>
<feature type="compositionally biased region" description="Basic and acidic residues" evidence="1">
    <location>
        <begin position="767"/>
        <end position="778"/>
    </location>
</feature>
<protein>
    <recommendedName>
        <fullName evidence="5">Ubiquitin family protein</fullName>
    </recommendedName>
</protein>
<keyword evidence="4" id="KW-1185">Reference proteome</keyword>
<dbReference type="SUPFAM" id="SSF54236">
    <property type="entry name" value="Ubiquitin-like"/>
    <property type="match status" value="1"/>
</dbReference>
<sequence length="778" mass="85066">MASMPSATRPEDDNSTTTVPSGADGQTVNLQVLSPSVGVTRPLLFPSLAVSTTVKQLKDKIRQTLPLRPADENQRLIHRGRAIVRESDTLLDIFGADVVRNPEQQTIHLVIRDVQDSQSSVATAPSAPSSLPAPVPAPASGPSPTASAPPTNPPRAQPQHPQGHGLGYQVLWRNSMPQTSNPFPQPRMPSPSPSHTAEQAAAFQHHHQNMTQWLNNIQREAMTRAINQNQRTRAQMGMRGVGDNGLGTVPVGDGSGRASPAPVPGQTIYREHVGPNGHTYQVETVVRTGGGGQQGSGGAAVSMSPADVHNIIRSADINQATSAAASAMQRSASSTSLHNRPLAQPGVPAPVYPHGYSIMSSRLGTPELASTRLAPAAASRSAQPRQGPEVYILSSPEGPRALLFNNTSSEAYYTPRLRTQTSLQQLQQLRQTVIGPTQEAGIEQMQQRHHHHHHHHHPRPHVVPNYLGQFQPQGNPFRVNQHNQHNQQLLQPLLQQPVPQQEHVPQDQAQDQGQGQVQNQGQEPEPGAFMGPLMHRGNPPMAALPPLLMQLWPQIWLLFRLALFVWFFTSPDASWYRWFTIVVIAVFIFVLSTGVFNGVPDHVWRPLGRHLENLIPMEPRRQQGVAVPEQRNQPNPQPRPNPDPTEMARRLVEQHQGPENWILSQVRRLERAGLLFLASIAPGVAERHIANLEAAARAERERAEAEAREAEAAAAAAAAVQNDENNENAAENEGEGTTTGTETDQAERAPEDHERLRGEQGVQEGNQHGEHREPLIDL</sequence>
<feature type="compositionally biased region" description="Basic residues" evidence="1">
    <location>
        <begin position="447"/>
        <end position="460"/>
    </location>
</feature>
<dbReference type="OrthoDB" id="21589at2759"/>
<feature type="compositionally biased region" description="Pro residues" evidence="1">
    <location>
        <begin position="131"/>
        <end position="141"/>
    </location>
</feature>
<feature type="compositionally biased region" description="Acidic residues" evidence="1">
    <location>
        <begin position="724"/>
        <end position="734"/>
    </location>
</feature>
<feature type="compositionally biased region" description="Low complexity" evidence="1">
    <location>
        <begin position="326"/>
        <end position="336"/>
    </location>
</feature>
<feature type="compositionally biased region" description="Low complexity" evidence="1">
    <location>
        <begin position="120"/>
        <end position="130"/>
    </location>
</feature>
<feature type="region of interest" description="Disordered" evidence="1">
    <location>
        <begin position="618"/>
        <end position="645"/>
    </location>
</feature>
<evidence type="ECO:0000313" key="3">
    <source>
        <dbReference type="EMBL" id="KPA42584.1"/>
    </source>
</evidence>
<feature type="region of interest" description="Disordered" evidence="1">
    <location>
        <begin position="326"/>
        <end position="346"/>
    </location>
</feature>
<feature type="compositionally biased region" description="Basic and acidic residues" evidence="1">
    <location>
        <begin position="745"/>
        <end position="758"/>
    </location>
</feature>
<evidence type="ECO:0008006" key="5">
    <source>
        <dbReference type="Google" id="ProtNLM"/>
    </source>
</evidence>
<dbReference type="PANTHER" id="PTHR12943">
    <property type="entry name" value="HOMOCYSTEINE-RESPONSIVE ENDOPLASMIC RETICULUM-RESIDENT UNIQUITIN-LIKE DOMAIN HERPUD PROTEIN FAMILY MEMBER"/>
    <property type="match status" value="1"/>
</dbReference>
<dbReference type="AlphaFoldDB" id="A0A0N0DFI0"/>
<feature type="compositionally biased region" description="Low complexity" evidence="1">
    <location>
        <begin position="374"/>
        <end position="386"/>
    </location>
</feature>
<feature type="transmembrane region" description="Helical" evidence="2">
    <location>
        <begin position="575"/>
        <end position="599"/>
    </location>
</feature>
<dbReference type="InterPro" id="IPR029071">
    <property type="entry name" value="Ubiquitin-like_domsf"/>
</dbReference>
<feature type="transmembrane region" description="Helical" evidence="2">
    <location>
        <begin position="551"/>
        <end position="569"/>
    </location>
</feature>
<accession>A0A0N0DFI0</accession>
<feature type="region of interest" description="Disordered" evidence="1">
    <location>
        <begin position="498"/>
        <end position="534"/>
    </location>
</feature>
<feature type="compositionally biased region" description="Low complexity" evidence="1">
    <location>
        <begin position="712"/>
        <end position="723"/>
    </location>
</feature>
<name>A0A0N0DFI0_FUSLA</name>
<feature type="region of interest" description="Disordered" evidence="1">
    <location>
        <begin position="1"/>
        <end position="26"/>
    </location>
</feature>
<dbReference type="Proteomes" id="UP000037904">
    <property type="component" value="Unassembled WGS sequence"/>
</dbReference>
<keyword evidence="2" id="KW-0812">Transmembrane</keyword>
<reference evidence="3 4" key="1">
    <citation type="submission" date="2015-04" db="EMBL/GenBank/DDBJ databases">
        <title>The draft genome sequence of Fusarium langsethiae, a T-2/HT-2 mycotoxin producer.</title>
        <authorList>
            <person name="Lysoe E."/>
            <person name="Divon H.H."/>
            <person name="Terzi V."/>
            <person name="Orru L."/>
            <person name="Lamontanara A."/>
            <person name="Kolseth A.-K."/>
            <person name="Frandsen R.J."/>
            <person name="Nielsen K."/>
            <person name="Thrane U."/>
        </authorList>
    </citation>
    <scope>NUCLEOTIDE SEQUENCE [LARGE SCALE GENOMIC DNA]</scope>
    <source>
        <strain evidence="3 4">Fl201059</strain>
    </source>
</reference>
<dbReference type="GO" id="GO:0030968">
    <property type="term" value="P:endoplasmic reticulum unfolded protein response"/>
    <property type="evidence" value="ECO:0007669"/>
    <property type="project" value="TreeGrafter"/>
</dbReference>
<feature type="compositionally biased region" description="Polar residues" evidence="1">
    <location>
        <begin position="15"/>
        <end position="26"/>
    </location>
</feature>